<reference evidence="1" key="1">
    <citation type="submission" date="2020-03" db="EMBL/GenBank/DDBJ databases">
        <title>The deep terrestrial virosphere.</title>
        <authorList>
            <person name="Holmfeldt K."/>
            <person name="Nilsson E."/>
            <person name="Simone D."/>
            <person name="Lopez-Fernandez M."/>
            <person name="Wu X."/>
            <person name="de Brujin I."/>
            <person name="Lundin D."/>
            <person name="Andersson A."/>
            <person name="Bertilsson S."/>
            <person name="Dopson M."/>
        </authorList>
    </citation>
    <scope>NUCLEOTIDE SEQUENCE</scope>
    <source>
        <strain evidence="1">MM171B01706</strain>
    </source>
</reference>
<sequence>MKREAHLGDPCVFCDQKWDDVAPGECPGRPSLEESADLQMTVWALQDRYLRLYESSLEVRKVLEAIIAELLAACKAADLYLDWGWGKLGPNAPSPEYPGKLLRSAIAKAKSEIDA</sequence>
<accession>A0A6M3M8K6</accession>
<gene>
    <name evidence="1" type="ORF">MM171B01706_0010</name>
</gene>
<protein>
    <submittedName>
        <fullName evidence="1">Uncharacterized protein</fullName>
    </submittedName>
</protein>
<dbReference type="EMBL" id="MT143746">
    <property type="protein sequence ID" value="QJB01945.1"/>
    <property type="molecule type" value="Genomic_DNA"/>
</dbReference>
<dbReference type="AlphaFoldDB" id="A0A6M3M8K6"/>
<evidence type="ECO:0000313" key="1">
    <source>
        <dbReference type="EMBL" id="QJB01945.1"/>
    </source>
</evidence>
<name>A0A6M3M8K6_9ZZZZ</name>
<organism evidence="1">
    <name type="scientific">viral metagenome</name>
    <dbReference type="NCBI Taxonomy" id="1070528"/>
    <lineage>
        <taxon>unclassified sequences</taxon>
        <taxon>metagenomes</taxon>
        <taxon>organismal metagenomes</taxon>
    </lineage>
</organism>
<proteinExistence type="predicted"/>